<evidence type="ECO:0000256" key="5">
    <source>
        <dbReference type="ARBA" id="ARBA00022840"/>
    </source>
</evidence>
<protein>
    <recommendedName>
        <fullName evidence="7">Shikimate kinase</fullName>
        <shortName evidence="7">SK</shortName>
        <ecNumber evidence="7">2.7.1.71</ecNumber>
    </recommendedName>
</protein>
<dbReference type="EC" id="2.7.1.71" evidence="7"/>
<dbReference type="Proteomes" id="UP000650616">
    <property type="component" value="Unassembled WGS sequence"/>
</dbReference>
<dbReference type="InterPro" id="IPR000623">
    <property type="entry name" value="Shikimate_kinase/TSH1"/>
</dbReference>
<dbReference type="Gene3D" id="3.40.50.300">
    <property type="entry name" value="P-loop containing nucleotide triphosphate hydrolases"/>
    <property type="match status" value="1"/>
</dbReference>
<dbReference type="EMBL" id="LIWG01000011">
    <property type="protein sequence ID" value="MBE3608650.1"/>
    <property type="molecule type" value="Genomic_DNA"/>
</dbReference>
<keyword evidence="4 7" id="KW-0418">Kinase</keyword>
<keyword evidence="2 7" id="KW-0808">Transferase</keyword>
<feature type="binding site" evidence="7">
    <location>
        <begin position="15"/>
        <end position="20"/>
    </location>
    <ligand>
        <name>ATP</name>
        <dbReference type="ChEBI" id="CHEBI:30616"/>
    </ligand>
</feature>
<dbReference type="CDD" id="cd00464">
    <property type="entry name" value="SK"/>
    <property type="match status" value="1"/>
</dbReference>
<dbReference type="PANTHER" id="PTHR21087:SF16">
    <property type="entry name" value="SHIKIMATE KINASE 1, CHLOROPLASTIC"/>
    <property type="match status" value="1"/>
</dbReference>
<name>A0AAW3ZYV3_9BACT</name>
<dbReference type="GO" id="GO:0009073">
    <property type="term" value="P:aromatic amino acid family biosynthetic process"/>
    <property type="evidence" value="ECO:0007669"/>
    <property type="project" value="UniProtKB-KW"/>
</dbReference>
<keyword evidence="6 7" id="KW-0057">Aromatic amino acid biosynthesis</keyword>
<dbReference type="GO" id="GO:0004765">
    <property type="term" value="F:shikimate kinase activity"/>
    <property type="evidence" value="ECO:0007669"/>
    <property type="project" value="UniProtKB-UniRule"/>
</dbReference>
<dbReference type="Pfam" id="PF01202">
    <property type="entry name" value="SKI"/>
    <property type="match status" value="1"/>
</dbReference>
<keyword evidence="7" id="KW-0460">Magnesium</keyword>
<feature type="binding site" evidence="7">
    <location>
        <position position="84"/>
    </location>
    <ligand>
        <name>substrate</name>
    </ligand>
</feature>
<evidence type="ECO:0000256" key="3">
    <source>
        <dbReference type="ARBA" id="ARBA00022741"/>
    </source>
</evidence>
<feature type="binding site" evidence="7">
    <location>
        <position position="141"/>
    </location>
    <ligand>
        <name>substrate</name>
    </ligand>
</feature>
<dbReference type="GO" id="GO:0005524">
    <property type="term" value="F:ATP binding"/>
    <property type="evidence" value="ECO:0007669"/>
    <property type="project" value="UniProtKB-UniRule"/>
</dbReference>
<dbReference type="InterPro" id="IPR031322">
    <property type="entry name" value="Shikimate/glucono_kinase"/>
</dbReference>
<dbReference type="GO" id="GO:0005829">
    <property type="term" value="C:cytosol"/>
    <property type="evidence" value="ECO:0007669"/>
    <property type="project" value="TreeGrafter"/>
</dbReference>
<dbReference type="GO" id="GO:0000287">
    <property type="term" value="F:magnesium ion binding"/>
    <property type="evidence" value="ECO:0007669"/>
    <property type="project" value="UniProtKB-UniRule"/>
</dbReference>
<evidence type="ECO:0000256" key="4">
    <source>
        <dbReference type="ARBA" id="ARBA00022777"/>
    </source>
</evidence>
<comment type="function">
    <text evidence="7">Catalyzes the specific phosphorylation of the 3-hydroxyl group of shikimic acid using ATP as a cosubstrate.</text>
</comment>
<evidence type="ECO:0000313" key="8">
    <source>
        <dbReference type="EMBL" id="MBE3608650.1"/>
    </source>
</evidence>
<proteinExistence type="inferred from homology"/>
<feature type="binding site" evidence="7">
    <location>
        <position position="61"/>
    </location>
    <ligand>
        <name>substrate</name>
    </ligand>
</feature>
<comment type="cofactor">
    <cofactor evidence="7">
        <name>Mg(2+)</name>
        <dbReference type="ChEBI" id="CHEBI:18420"/>
    </cofactor>
    <text evidence="7">Binds 1 Mg(2+) ion per subunit.</text>
</comment>
<dbReference type="GO" id="GO:0009423">
    <property type="term" value="P:chorismate biosynthetic process"/>
    <property type="evidence" value="ECO:0007669"/>
    <property type="project" value="UniProtKB-UniRule"/>
</dbReference>
<keyword evidence="3 7" id="KW-0547">Nucleotide-binding</keyword>
<keyword evidence="7" id="KW-0963">Cytoplasm</keyword>
<comment type="pathway">
    <text evidence="7">Metabolic intermediate biosynthesis; chorismate biosynthesis; chorismate from D-erythrose 4-phosphate and phosphoenolpyruvate: step 5/7.</text>
</comment>
<evidence type="ECO:0000313" key="9">
    <source>
        <dbReference type="Proteomes" id="UP000650616"/>
    </source>
</evidence>
<comment type="subunit">
    <text evidence="7">Monomer.</text>
</comment>
<dbReference type="SUPFAM" id="SSF52540">
    <property type="entry name" value="P-loop containing nucleoside triphosphate hydrolases"/>
    <property type="match status" value="1"/>
</dbReference>
<dbReference type="GO" id="GO:0008652">
    <property type="term" value="P:amino acid biosynthetic process"/>
    <property type="evidence" value="ECO:0007669"/>
    <property type="project" value="UniProtKB-KW"/>
</dbReference>
<dbReference type="HAMAP" id="MF_00109">
    <property type="entry name" value="Shikimate_kinase"/>
    <property type="match status" value="1"/>
</dbReference>
<comment type="similarity">
    <text evidence="7">Belongs to the shikimate kinase family.</text>
</comment>
<accession>A0AAW3ZYV3</accession>
<dbReference type="InterPro" id="IPR027417">
    <property type="entry name" value="P-loop_NTPase"/>
</dbReference>
<comment type="caution">
    <text evidence="7">Lacks conserved residue(s) required for the propagation of feature annotation.</text>
</comment>
<dbReference type="RefSeq" id="WP_170016928.1">
    <property type="nucleotide sequence ID" value="NZ_JADBHR010000012.1"/>
</dbReference>
<reference evidence="8 9" key="1">
    <citation type="submission" date="2015-08" db="EMBL/GenBank/DDBJ databases">
        <title>Comparative genomics of the Campylobacter concisus group.</title>
        <authorList>
            <person name="Yee E."/>
            <person name="Chapman M.H."/>
            <person name="Huynh S."/>
            <person name="Bono J.L."/>
            <person name="On S.L."/>
            <person name="St Leger J."/>
            <person name="Foster G."/>
            <person name="Parker C.T."/>
            <person name="Miller W.G."/>
        </authorList>
    </citation>
    <scope>NUCLEOTIDE SEQUENCE [LARGE SCALE GENOMIC DNA]</scope>
    <source>
        <strain evidence="8 9">RM9337</strain>
    </source>
</reference>
<dbReference type="PRINTS" id="PR01100">
    <property type="entry name" value="SHIKIMTKNASE"/>
</dbReference>
<dbReference type="PANTHER" id="PTHR21087">
    <property type="entry name" value="SHIKIMATE KINASE"/>
    <property type="match status" value="1"/>
</dbReference>
<evidence type="ECO:0000256" key="1">
    <source>
        <dbReference type="ARBA" id="ARBA00022605"/>
    </source>
</evidence>
<keyword evidence="7" id="KW-0479">Metal-binding</keyword>
<keyword evidence="5 7" id="KW-0067">ATP-binding</keyword>
<keyword evidence="1 7" id="KW-0028">Amino-acid biosynthesis</keyword>
<dbReference type="AlphaFoldDB" id="A0AAW3ZYV3"/>
<comment type="catalytic activity">
    <reaction evidence="7">
        <text>shikimate + ATP = 3-phosphoshikimate + ADP + H(+)</text>
        <dbReference type="Rhea" id="RHEA:13121"/>
        <dbReference type="ChEBI" id="CHEBI:15378"/>
        <dbReference type="ChEBI" id="CHEBI:30616"/>
        <dbReference type="ChEBI" id="CHEBI:36208"/>
        <dbReference type="ChEBI" id="CHEBI:145989"/>
        <dbReference type="ChEBI" id="CHEBI:456216"/>
        <dbReference type="EC" id="2.7.1.71"/>
    </reaction>
</comment>
<evidence type="ECO:0000256" key="2">
    <source>
        <dbReference type="ARBA" id="ARBA00022679"/>
    </source>
</evidence>
<organism evidence="8 9">
    <name type="scientific">Campylobacter californiensis</name>
    <dbReference type="NCBI Taxonomy" id="1032243"/>
    <lineage>
        <taxon>Bacteria</taxon>
        <taxon>Pseudomonadati</taxon>
        <taxon>Campylobacterota</taxon>
        <taxon>Epsilonproteobacteria</taxon>
        <taxon>Campylobacterales</taxon>
        <taxon>Campylobacteraceae</taxon>
        <taxon>Campylobacter</taxon>
    </lineage>
</organism>
<sequence>MKIKNNNIVLIGFMGVGKGTVARALSKNLKTMNLDCDDLIESSANMKIKDIFSTYGETYFRNLEKTLAKFLASSVRNAIISTGGGFIHAKDIKKIGTTIYLKSSFDAIITRMQNSENSEKKFAKRPLLKDPNKARELFNSRVEMYEKKADITINVENKTPKQIVKEIKKALSLKDKN</sequence>
<feature type="binding site" evidence="7">
    <location>
        <position position="125"/>
    </location>
    <ligand>
        <name>ATP</name>
        <dbReference type="ChEBI" id="CHEBI:30616"/>
    </ligand>
</feature>
<comment type="caution">
    <text evidence="8">The sequence shown here is derived from an EMBL/GenBank/DDBJ whole genome shotgun (WGS) entry which is preliminary data.</text>
</comment>
<feature type="binding site" evidence="7">
    <location>
        <position position="37"/>
    </location>
    <ligand>
        <name>substrate</name>
    </ligand>
</feature>
<keyword evidence="9" id="KW-1185">Reference proteome</keyword>
<comment type="subcellular location">
    <subcellularLocation>
        <location evidence="7">Cytoplasm</location>
    </subcellularLocation>
</comment>
<gene>
    <name evidence="7" type="primary">aroK</name>
    <name evidence="8" type="ORF">CCAL9337_07960</name>
</gene>
<evidence type="ECO:0000256" key="6">
    <source>
        <dbReference type="ARBA" id="ARBA00023141"/>
    </source>
</evidence>
<evidence type="ECO:0000256" key="7">
    <source>
        <dbReference type="HAMAP-Rule" id="MF_00109"/>
    </source>
</evidence>